<dbReference type="Pfam" id="PF00775">
    <property type="entry name" value="Dioxygenase_C"/>
    <property type="match status" value="1"/>
</dbReference>
<feature type="domain" description="Intradiol ring-cleavage dioxygenases" evidence="2">
    <location>
        <begin position="5"/>
        <end position="63"/>
    </location>
</feature>
<organism evidence="3 4">
    <name type="scientific">Pseudofrankia asymbiotica</name>
    <dbReference type="NCBI Taxonomy" id="1834516"/>
    <lineage>
        <taxon>Bacteria</taxon>
        <taxon>Bacillati</taxon>
        <taxon>Actinomycetota</taxon>
        <taxon>Actinomycetes</taxon>
        <taxon>Frankiales</taxon>
        <taxon>Frankiaceae</taxon>
        <taxon>Pseudofrankia</taxon>
    </lineage>
</organism>
<evidence type="ECO:0000313" key="3">
    <source>
        <dbReference type="EMBL" id="ONH21893.1"/>
    </source>
</evidence>
<dbReference type="OrthoDB" id="9800887at2"/>
<evidence type="ECO:0000313" key="4">
    <source>
        <dbReference type="Proteomes" id="UP000188929"/>
    </source>
</evidence>
<dbReference type="AlphaFoldDB" id="A0A1V2HZ10"/>
<evidence type="ECO:0000256" key="1">
    <source>
        <dbReference type="SAM" id="MobiDB-lite"/>
    </source>
</evidence>
<dbReference type="Proteomes" id="UP000188929">
    <property type="component" value="Unassembled WGS sequence"/>
</dbReference>
<evidence type="ECO:0000259" key="2">
    <source>
        <dbReference type="Pfam" id="PF00775"/>
    </source>
</evidence>
<feature type="region of interest" description="Disordered" evidence="1">
    <location>
        <begin position="57"/>
        <end position="76"/>
    </location>
</feature>
<name>A0A1V2HZ10_9ACTN</name>
<dbReference type="EMBL" id="MOMC01000135">
    <property type="protein sequence ID" value="ONH21893.1"/>
    <property type="molecule type" value="Genomic_DNA"/>
</dbReference>
<proteinExistence type="predicted"/>
<dbReference type="GO" id="GO:0016702">
    <property type="term" value="F:oxidoreductase activity, acting on single donors with incorporation of molecular oxygen, incorporation of two atoms of oxygen"/>
    <property type="evidence" value="ECO:0007669"/>
    <property type="project" value="InterPro"/>
</dbReference>
<protein>
    <recommendedName>
        <fullName evidence="2">Intradiol ring-cleavage dioxygenases domain-containing protein</fullName>
    </recommendedName>
</protein>
<gene>
    <name evidence="3" type="ORF">BL253_37430</name>
</gene>
<dbReference type="Gene3D" id="2.60.130.10">
    <property type="entry name" value="Aromatic compound dioxygenase"/>
    <property type="match status" value="1"/>
</dbReference>
<dbReference type="InterPro" id="IPR000627">
    <property type="entry name" value="Intradiol_dOase_C"/>
</dbReference>
<dbReference type="SUPFAM" id="SSF49482">
    <property type="entry name" value="Aromatic compound dioxygenase"/>
    <property type="match status" value="1"/>
</dbReference>
<comment type="caution">
    <text evidence="3">The sequence shown here is derived from an EMBL/GenBank/DDBJ whole genome shotgun (WGS) entry which is preliminary data.</text>
</comment>
<keyword evidence="4" id="KW-1185">Reference proteome</keyword>
<accession>A0A1V2HZ10</accession>
<reference evidence="4" key="1">
    <citation type="submission" date="2016-10" db="EMBL/GenBank/DDBJ databases">
        <title>Frankia sp. NRRL B-16386 Genome sequencing.</title>
        <authorList>
            <person name="Ghodhbane-Gtari F."/>
            <person name="Swanson E."/>
            <person name="Gueddou A."/>
            <person name="Hezbri K."/>
            <person name="Ktari K."/>
            <person name="Nouioui I."/>
            <person name="Morris K."/>
            <person name="Simpson S."/>
            <person name="Abebe-Akele F."/>
            <person name="Thomas K."/>
            <person name="Gtari M."/>
            <person name="Tisa L.S."/>
        </authorList>
    </citation>
    <scope>NUCLEOTIDE SEQUENCE [LARGE SCALE GENOMIC DNA]</scope>
    <source>
        <strain evidence="4">NRRL B-16386</strain>
    </source>
</reference>
<dbReference type="InterPro" id="IPR015889">
    <property type="entry name" value="Intradiol_dOase_core"/>
</dbReference>
<dbReference type="STRING" id="1834516.BL253_37430"/>
<dbReference type="GO" id="GO:0008199">
    <property type="term" value="F:ferric iron binding"/>
    <property type="evidence" value="ECO:0007669"/>
    <property type="project" value="InterPro"/>
</dbReference>
<sequence length="76" mass="8528">MSRSSYRSIVPRYYPVPTDGPSGGLLRAANRSPMRPEHLPFWLTAHGFEPLITMLVRSDDPTSPRTPSSASNGHYW</sequence>